<dbReference type="PANTHER" id="PTHR37613:SF3">
    <property type="entry name" value="DUF4378 DOMAIN-CONTAINING PROTEIN"/>
    <property type="match status" value="1"/>
</dbReference>
<organism evidence="2 3">
    <name type="scientific">Carya illinoinensis</name>
    <name type="common">Pecan</name>
    <dbReference type="NCBI Taxonomy" id="32201"/>
    <lineage>
        <taxon>Eukaryota</taxon>
        <taxon>Viridiplantae</taxon>
        <taxon>Streptophyta</taxon>
        <taxon>Embryophyta</taxon>
        <taxon>Tracheophyta</taxon>
        <taxon>Spermatophyta</taxon>
        <taxon>Magnoliopsida</taxon>
        <taxon>eudicotyledons</taxon>
        <taxon>Gunneridae</taxon>
        <taxon>Pentapetalae</taxon>
        <taxon>rosids</taxon>
        <taxon>fabids</taxon>
        <taxon>Fagales</taxon>
        <taxon>Juglandaceae</taxon>
        <taxon>Carya</taxon>
    </lineage>
</organism>
<feature type="region of interest" description="Disordered" evidence="1">
    <location>
        <begin position="1"/>
        <end position="20"/>
    </location>
</feature>
<reference evidence="2" key="1">
    <citation type="submission" date="2021-01" db="EMBL/GenBank/DDBJ databases">
        <authorList>
            <person name="Lovell J.T."/>
            <person name="Bentley N."/>
            <person name="Bhattarai G."/>
            <person name="Jenkins J.W."/>
            <person name="Sreedasyam A."/>
            <person name="Alarcon Y."/>
            <person name="Bock C."/>
            <person name="Boston L."/>
            <person name="Carlson J."/>
            <person name="Cervantes K."/>
            <person name="Clermont K."/>
            <person name="Krom N."/>
            <person name="Kubenka K."/>
            <person name="Mamidi S."/>
            <person name="Mattison C."/>
            <person name="Monteros M."/>
            <person name="Pisani C."/>
            <person name="Plott C."/>
            <person name="Rajasekar S."/>
            <person name="Rhein H.S."/>
            <person name="Rohla C."/>
            <person name="Song M."/>
            <person name="Hilaire R.S."/>
            <person name="Shu S."/>
            <person name="Wells L."/>
            <person name="Wang X."/>
            <person name="Webber J."/>
            <person name="Heerema R.J."/>
            <person name="Klein P."/>
            <person name="Conner P."/>
            <person name="Grauke L."/>
            <person name="Grimwood J."/>
            <person name="Schmutz J."/>
            <person name="Randall J.J."/>
        </authorList>
    </citation>
    <scope>NUCLEOTIDE SEQUENCE</scope>
    <source>
        <tissue evidence="2">Leaf</tissue>
    </source>
</reference>
<proteinExistence type="predicted"/>
<protein>
    <recommendedName>
        <fullName evidence="4">DUF4378 domain-containing protein</fullName>
    </recommendedName>
</protein>
<comment type="caution">
    <text evidence="2">The sequence shown here is derived from an EMBL/GenBank/DDBJ whole genome shotgun (WGS) entry which is preliminary data.</text>
</comment>
<dbReference type="AlphaFoldDB" id="A0A922JJP7"/>
<gene>
    <name evidence="2" type="ORF">I3842_06G165000</name>
</gene>
<sequence length="358" mass="40674">MASYASKPAPAKKLRQHLQDQQDPSNLDIYLSERSWYMKSWRSLGCDCNKGIKGISYVTRILASAIYKFIPTNNSQELSNEIVSPARRKTHLIAEKRVIFSTKCLNACISADYSNIEENCLRSKRNRGGTHASPATAYEFGKSNRVEATADTILQWINMEESMQLSTTSVLREAPSNEEGDFKTKKALSSYTSIPSIRDVGDSIVSVSLLQLLKNSSIEKRSHVSFAKPKGLTSKGSSESSQCLRCKRLLQQRKQLLFDSEKEALETHGRNEKKEHTQGISDTEDMEIMICEHICSWGKQAGGFTNKLTHQMNFDFSKTLEEWCDFHQLKREIGMKIGDAIMEEIVREMIDFFYFCSK</sequence>
<dbReference type="PANTHER" id="PTHR37613">
    <property type="entry name" value="DUF4378 DOMAIN PROTEIN"/>
    <property type="match status" value="1"/>
</dbReference>
<name>A0A922JJP7_CARIL</name>
<evidence type="ECO:0000313" key="3">
    <source>
        <dbReference type="Proteomes" id="UP000811246"/>
    </source>
</evidence>
<dbReference type="EMBL" id="CM031830">
    <property type="protein sequence ID" value="KAG6710078.1"/>
    <property type="molecule type" value="Genomic_DNA"/>
</dbReference>
<evidence type="ECO:0000313" key="2">
    <source>
        <dbReference type="EMBL" id="KAG6710078.1"/>
    </source>
</evidence>
<evidence type="ECO:0000256" key="1">
    <source>
        <dbReference type="SAM" id="MobiDB-lite"/>
    </source>
</evidence>
<evidence type="ECO:0008006" key="4">
    <source>
        <dbReference type="Google" id="ProtNLM"/>
    </source>
</evidence>
<dbReference type="Proteomes" id="UP000811246">
    <property type="component" value="Chromosome 6"/>
</dbReference>
<accession>A0A922JJP7</accession>